<dbReference type="Proteomes" id="UP000046393">
    <property type="component" value="Unplaced"/>
</dbReference>
<keyword evidence="5 11" id="KW-0805">Transcription regulation</keyword>
<evidence type="ECO:0000256" key="11">
    <source>
        <dbReference type="RuleBase" id="RU364146"/>
    </source>
</evidence>
<name>A0A0N5AA71_9BILA</name>
<gene>
    <name evidence="11" type="primary">MED10</name>
</gene>
<comment type="function">
    <text evidence="11">Component of the Mediator complex, a coactivator involved in the regulated transcription of nearly all RNA polymerase II-dependent genes. Mediator functions as a bridge to convey information from gene-specific regulatory proteins to the basal RNA polymerase II transcription machinery. Mediator is recruited to promoters by direct interactions with regulatory proteins and serves as a scaffold for the assembly of a functional preinitiation complex with RNA polymerase II and the general transcription factors.</text>
</comment>
<protein>
    <recommendedName>
        <fullName evidence="4 11">Mediator of RNA polymerase II transcription subunit 10</fullName>
    </recommendedName>
    <alternativeName>
        <fullName evidence="10 11">Mediator complex subunit 10</fullName>
    </alternativeName>
</protein>
<dbReference type="InterPro" id="IPR007918">
    <property type="entry name" value="MDM35_apoptosis"/>
</dbReference>
<keyword evidence="8 11" id="KW-0804">Transcription</keyword>
<dbReference type="PROSITE" id="PS51808">
    <property type="entry name" value="CHCH"/>
    <property type="match status" value="1"/>
</dbReference>
<keyword evidence="7 11" id="KW-0010">Activator</keyword>
<dbReference type="Pfam" id="PF09748">
    <property type="entry name" value="Med10"/>
    <property type="match status" value="1"/>
</dbReference>
<dbReference type="PANTHER" id="PTHR13345:SF13">
    <property type="entry name" value="MEDIATOR OF RNA POLYMERASE II TRANSCRIPTION SUBUNIT 10"/>
    <property type="match status" value="1"/>
</dbReference>
<keyword evidence="9 11" id="KW-0539">Nucleus</keyword>
<dbReference type="GO" id="GO:0003712">
    <property type="term" value="F:transcription coregulator activity"/>
    <property type="evidence" value="ECO:0007669"/>
    <property type="project" value="InterPro"/>
</dbReference>
<dbReference type="InterPro" id="IPR019145">
    <property type="entry name" value="Mediator_Med10"/>
</dbReference>
<evidence type="ECO:0000256" key="8">
    <source>
        <dbReference type="ARBA" id="ARBA00023163"/>
    </source>
</evidence>
<dbReference type="Pfam" id="PF05254">
    <property type="entry name" value="UPF0203"/>
    <property type="match status" value="1"/>
</dbReference>
<evidence type="ECO:0000313" key="13">
    <source>
        <dbReference type="WBParaSite" id="SMUV_0000103801-mRNA-1"/>
    </source>
</evidence>
<evidence type="ECO:0000256" key="10">
    <source>
        <dbReference type="ARBA" id="ARBA00032004"/>
    </source>
</evidence>
<organism evidence="12 13">
    <name type="scientific">Syphacia muris</name>
    <dbReference type="NCBI Taxonomy" id="451379"/>
    <lineage>
        <taxon>Eukaryota</taxon>
        <taxon>Metazoa</taxon>
        <taxon>Ecdysozoa</taxon>
        <taxon>Nematoda</taxon>
        <taxon>Chromadorea</taxon>
        <taxon>Rhabditida</taxon>
        <taxon>Spirurina</taxon>
        <taxon>Oxyuridomorpha</taxon>
        <taxon>Oxyuroidea</taxon>
        <taxon>Oxyuridae</taxon>
        <taxon>Syphacia</taxon>
    </lineage>
</organism>
<keyword evidence="6" id="KW-1015">Disulfide bond</keyword>
<evidence type="ECO:0000256" key="2">
    <source>
        <dbReference type="ARBA" id="ARBA00005389"/>
    </source>
</evidence>
<keyword evidence="12" id="KW-1185">Reference proteome</keyword>
<evidence type="ECO:0000256" key="6">
    <source>
        <dbReference type="ARBA" id="ARBA00023157"/>
    </source>
</evidence>
<dbReference type="WBParaSite" id="SMUV_0000103801-mRNA-1">
    <property type="protein sequence ID" value="SMUV_0000103801-mRNA-1"/>
    <property type="gene ID" value="SMUV_0000103801"/>
</dbReference>
<dbReference type="STRING" id="451379.A0A0N5AA71"/>
<evidence type="ECO:0000256" key="3">
    <source>
        <dbReference type="ARBA" id="ARBA00006196"/>
    </source>
</evidence>
<comment type="subcellular location">
    <subcellularLocation>
        <location evidence="1 11">Nucleus</location>
    </subcellularLocation>
</comment>
<dbReference type="GO" id="GO:0006357">
    <property type="term" value="P:regulation of transcription by RNA polymerase II"/>
    <property type="evidence" value="ECO:0007669"/>
    <property type="project" value="InterPro"/>
</dbReference>
<proteinExistence type="inferred from homology"/>
<evidence type="ECO:0000256" key="4">
    <source>
        <dbReference type="ARBA" id="ARBA00019617"/>
    </source>
</evidence>
<evidence type="ECO:0000256" key="1">
    <source>
        <dbReference type="ARBA" id="ARBA00004123"/>
    </source>
</evidence>
<accession>A0A0N5AA71</accession>
<dbReference type="PANTHER" id="PTHR13345">
    <property type="entry name" value="MEDIATOR OF RNA POLYMERASE II TRANSCRIPTION SUBUNIT 10"/>
    <property type="match status" value="1"/>
</dbReference>
<dbReference type="GO" id="GO:0016592">
    <property type="term" value="C:mediator complex"/>
    <property type="evidence" value="ECO:0007669"/>
    <property type="project" value="InterPro"/>
</dbReference>
<evidence type="ECO:0000256" key="9">
    <source>
        <dbReference type="ARBA" id="ARBA00023242"/>
    </source>
</evidence>
<sequence>MADRHMPSIFPECDQLKQIYDKCFTNFFQKFISPDYSPANNSNPCEQLHESYRKCVEQQLEKTKLYDIDLEELRKEVLDSDNDLIDVTMEASGSSVSGVPIIQDNDGELRFNQLEQTLENFQENARQMGVIASGFTTRSQEPLNQKIHTLTSGLHELDRLKNQFMDVNIPLELLKYLDEGKNPQLYTKECLERTLAKNKEVNGKIECYKKFRTLLLKELGEEMPNDVVMYRNLRDRTETSPNRDMDTSLNN</sequence>
<comment type="subunit">
    <text evidence="11">Component of the Mediator complex.</text>
</comment>
<reference evidence="13" key="1">
    <citation type="submission" date="2017-02" db="UniProtKB">
        <authorList>
            <consortium name="WormBaseParasite"/>
        </authorList>
    </citation>
    <scope>IDENTIFICATION</scope>
</reference>
<evidence type="ECO:0000313" key="12">
    <source>
        <dbReference type="Proteomes" id="UP000046393"/>
    </source>
</evidence>
<comment type="similarity">
    <text evidence="3">Belongs to the TRIAP1/MDM35 family.</text>
</comment>
<dbReference type="AlphaFoldDB" id="A0A0N5AA71"/>
<evidence type="ECO:0000256" key="7">
    <source>
        <dbReference type="ARBA" id="ARBA00023159"/>
    </source>
</evidence>
<evidence type="ECO:0000256" key="5">
    <source>
        <dbReference type="ARBA" id="ARBA00023015"/>
    </source>
</evidence>
<comment type="similarity">
    <text evidence="2 11">Belongs to the Mediator complex subunit 10 family.</text>
</comment>